<feature type="compositionally biased region" description="Low complexity" evidence="2">
    <location>
        <begin position="502"/>
        <end position="525"/>
    </location>
</feature>
<feature type="region of interest" description="Disordered" evidence="2">
    <location>
        <begin position="424"/>
        <end position="525"/>
    </location>
</feature>
<keyword evidence="1" id="KW-0175">Coiled coil</keyword>
<dbReference type="Proteomes" id="UP000051952">
    <property type="component" value="Unassembled WGS sequence"/>
</dbReference>
<accession>A0A0S4JUU6</accession>
<feature type="coiled-coil region" evidence="1">
    <location>
        <begin position="345"/>
        <end position="379"/>
    </location>
</feature>
<feature type="compositionally biased region" description="Low complexity" evidence="2">
    <location>
        <begin position="433"/>
        <end position="454"/>
    </location>
</feature>
<gene>
    <name evidence="3" type="ORF">BSAL_45970</name>
</gene>
<evidence type="ECO:0000256" key="1">
    <source>
        <dbReference type="SAM" id="Coils"/>
    </source>
</evidence>
<reference evidence="4" key="1">
    <citation type="submission" date="2015-09" db="EMBL/GenBank/DDBJ databases">
        <authorList>
            <consortium name="Pathogen Informatics"/>
        </authorList>
    </citation>
    <scope>NUCLEOTIDE SEQUENCE [LARGE SCALE GENOMIC DNA]</scope>
    <source>
        <strain evidence="4">Lake Konstanz</strain>
    </source>
</reference>
<proteinExistence type="predicted"/>
<sequence>MHSPTVSAAPIPGPPVEVPLVLQYFLYLLGQLKVVSDIDQRSVFEQWLVKSKKFTGGSVLGKHQPTQPVAFPLIPPRASSSFAAGQATTNTNTDQQQQQQQQQSPMFLAQERSVCEFVKLLVKTFSEAGFSISTETVIPANSAAIIADQSQAIKTLQKSFQEQEGMFRAQSQLLEAQLRQLNSVASFSATGGGGGGAFDGMPSLASSGQLQTPDFSRNTSMMSGVGGAAAGESSEVKLFAAKQEIAKLKNSGIVLQKDLTHSQRHVAELTQKVKENDDTIASLEIAFAALKTVHKNEKDDLERVDAMKETGSDAMVARLSKLTAIQGEQLLVAEENRSRTQRNHMQELDRILMAHNTLVAHLEEEIQNLRTTVTTMSQRNVELMAQQNEITGRQANVLAGLMKNNVEIVEKQYRPSNLIIHMTAEDRARKESSSGSVNRGSMSSSINNASSSAMPHDERWNRSSLNGTSANRHHPTSSDKGGVSSATASLVAAIRQFPLPSRPSSSSNAAASARPRPQSSSLHRR</sequence>
<evidence type="ECO:0000256" key="2">
    <source>
        <dbReference type="SAM" id="MobiDB-lite"/>
    </source>
</evidence>
<organism evidence="3 4">
    <name type="scientific">Bodo saltans</name>
    <name type="common">Flagellated protozoan</name>
    <dbReference type="NCBI Taxonomy" id="75058"/>
    <lineage>
        <taxon>Eukaryota</taxon>
        <taxon>Discoba</taxon>
        <taxon>Euglenozoa</taxon>
        <taxon>Kinetoplastea</taxon>
        <taxon>Metakinetoplastina</taxon>
        <taxon>Eubodonida</taxon>
        <taxon>Bodonidae</taxon>
        <taxon>Bodo</taxon>
    </lineage>
</organism>
<feature type="compositionally biased region" description="Polar residues" evidence="2">
    <location>
        <begin position="82"/>
        <end position="94"/>
    </location>
</feature>
<dbReference type="VEuPathDB" id="TriTrypDB:BSAL_45970"/>
<evidence type="ECO:0000313" key="4">
    <source>
        <dbReference type="Proteomes" id="UP000051952"/>
    </source>
</evidence>
<dbReference type="AlphaFoldDB" id="A0A0S4JUU6"/>
<dbReference type="EMBL" id="CYKH01002217">
    <property type="protein sequence ID" value="CUG93995.1"/>
    <property type="molecule type" value="Genomic_DNA"/>
</dbReference>
<feature type="region of interest" description="Disordered" evidence="2">
    <location>
        <begin position="82"/>
        <end position="105"/>
    </location>
</feature>
<keyword evidence="4" id="KW-1185">Reference proteome</keyword>
<protein>
    <submittedName>
        <fullName evidence="3">Uncharacterized protein</fullName>
    </submittedName>
</protein>
<name>A0A0S4JUU6_BODSA</name>
<evidence type="ECO:0000313" key="3">
    <source>
        <dbReference type="EMBL" id="CUG93995.1"/>
    </source>
</evidence>